<evidence type="ECO:0000313" key="4">
    <source>
        <dbReference type="Proteomes" id="UP001347796"/>
    </source>
</evidence>
<accession>A0AAN8JZ32</accession>
<proteinExistence type="predicted"/>
<feature type="region of interest" description="Disordered" evidence="1">
    <location>
        <begin position="1"/>
        <end position="24"/>
    </location>
</feature>
<dbReference type="EMBL" id="JAZGQO010000007">
    <property type="protein sequence ID" value="KAK6181643.1"/>
    <property type="molecule type" value="Genomic_DNA"/>
</dbReference>
<evidence type="ECO:0000256" key="1">
    <source>
        <dbReference type="SAM" id="MobiDB-lite"/>
    </source>
</evidence>
<dbReference type="Proteomes" id="UP001347796">
    <property type="component" value="Unassembled WGS sequence"/>
</dbReference>
<sequence length="329" mass="38100">MYLEKLAEGKTEIGESGLPPRPPENFDMTKFDRGRKFIQDHVICHVLAMFISLVCGMSVVNLLEPLIFTNNSDTPNKAYRRYISTFMHVTKWYYGNIWEENNKAQTSILTVRNMHNKVRKDMTAHEAKIKNSESVDIDSLNHERIASCPMAMKDVRLSQYDMSLVQTGFLGIVVMYPRFVGIDCTEAELDDFVYFWYGVGYMLGITDKNNICKEGFHITRDICKEIEQQILIPSLENPPSQFYPMAKAFIDGGNIAHKNKLNSVESVLAIGYHGMNVKLPKLSFMDYCRYLFLRGFVIVIYYCPPVKKLFNKIIRHFFWDSSVLEKKMN</sequence>
<dbReference type="PANTHER" id="PTHR37159:SF1">
    <property type="entry name" value="GH11867P"/>
    <property type="match status" value="1"/>
</dbReference>
<dbReference type="PANTHER" id="PTHR37159">
    <property type="entry name" value="GH11867P"/>
    <property type="match status" value="1"/>
</dbReference>
<protein>
    <recommendedName>
        <fullName evidence="5">ER-bound oxygenase mpaB/mpaB'/Rubber oxygenase catalytic domain-containing protein</fullName>
    </recommendedName>
</protein>
<evidence type="ECO:0000256" key="2">
    <source>
        <dbReference type="SAM" id="Phobius"/>
    </source>
</evidence>
<name>A0AAN8JZ32_PATCE</name>
<comment type="caution">
    <text evidence="3">The sequence shown here is derived from an EMBL/GenBank/DDBJ whole genome shotgun (WGS) entry which is preliminary data.</text>
</comment>
<feature type="transmembrane region" description="Helical" evidence="2">
    <location>
        <begin position="42"/>
        <end position="63"/>
    </location>
</feature>
<gene>
    <name evidence="3" type="ORF">SNE40_009461</name>
</gene>
<organism evidence="3 4">
    <name type="scientific">Patella caerulea</name>
    <name type="common">Rayed Mediterranean limpet</name>
    <dbReference type="NCBI Taxonomy" id="87958"/>
    <lineage>
        <taxon>Eukaryota</taxon>
        <taxon>Metazoa</taxon>
        <taxon>Spiralia</taxon>
        <taxon>Lophotrochozoa</taxon>
        <taxon>Mollusca</taxon>
        <taxon>Gastropoda</taxon>
        <taxon>Patellogastropoda</taxon>
        <taxon>Patelloidea</taxon>
        <taxon>Patellidae</taxon>
        <taxon>Patella</taxon>
    </lineage>
</organism>
<reference evidence="3 4" key="1">
    <citation type="submission" date="2024-01" db="EMBL/GenBank/DDBJ databases">
        <title>The genome of the rayed Mediterranean limpet Patella caerulea (Linnaeus, 1758).</title>
        <authorList>
            <person name="Anh-Thu Weber A."/>
            <person name="Halstead-Nussloch G."/>
        </authorList>
    </citation>
    <scope>NUCLEOTIDE SEQUENCE [LARGE SCALE GENOMIC DNA]</scope>
    <source>
        <strain evidence="3">AATW-2023a</strain>
        <tissue evidence="3">Whole specimen</tissue>
    </source>
</reference>
<dbReference type="AlphaFoldDB" id="A0AAN8JZ32"/>
<keyword evidence="2" id="KW-0472">Membrane</keyword>
<evidence type="ECO:0008006" key="5">
    <source>
        <dbReference type="Google" id="ProtNLM"/>
    </source>
</evidence>
<evidence type="ECO:0000313" key="3">
    <source>
        <dbReference type="EMBL" id="KAK6181643.1"/>
    </source>
</evidence>
<keyword evidence="2" id="KW-0812">Transmembrane</keyword>
<keyword evidence="4" id="KW-1185">Reference proteome</keyword>
<keyword evidence="2" id="KW-1133">Transmembrane helix</keyword>
<feature type="compositionally biased region" description="Basic and acidic residues" evidence="1">
    <location>
        <begin position="1"/>
        <end position="13"/>
    </location>
</feature>